<dbReference type="RefSeq" id="WP_343991977.1">
    <property type="nucleotide sequence ID" value="NZ_BAAALG010000003.1"/>
</dbReference>
<evidence type="ECO:0000259" key="2">
    <source>
        <dbReference type="Pfam" id="PF01337"/>
    </source>
</evidence>
<dbReference type="Proteomes" id="UP001501581">
    <property type="component" value="Unassembled WGS sequence"/>
</dbReference>
<sequence>MNGLAAVLAGALPALTYRYPAPDLDDLAAALGAPSWQVGRLAGAATKADVLAGLGESLDFGEHYGANLDALADCLADLDGDRVLLWQDWALLAEGEPRVFATVLEILGEHQAAARRGRLLVLLCGEGPEQPPVPYLI</sequence>
<proteinExistence type="inferred from homology"/>
<organism evidence="3 4">
    <name type="scientific">Nocardioides dubius</name>
    <dbReference type="NCBI Taxonomy" id="317019"/>
    <lineage>
        <taxon>Bacteria</taxon>
        <taxon>Bacillati</taxon>
        <taxon>Actinomycetota</taxon>
        <taxon>Actinomycetes</taxon>
        <taxon>Propionibacteriales</taxon>
        <taxon>Nocardioidaceae</taxon>
        <taxon>Nocardioides</taxon>
    </lineage>
</organism>
<dbReference type="Gene3D" id="3.30.370.10">
    <property type="entry name" value="Barstar-like"/>
    <property type="match status" value="1"/>
</dbReference>
<gene>
    <name evidence="3" type="ORF">GCM10009668_10040</name>
</gene>
<dbReference type="SUPFAM" id="SSF52038">
    <property type="entry name" value="Barstar-related"/>
    <property type="match status" value="1"/>
</dbReference>
<name>A0ABN1TNN2_9ACTN</name>
<dbReference type="InterPro" id="IPR000468">
    <property type="entry name" value="Barstar"/>
</dbReference>
<dbReference type="EMBL" id="BAAALG010000003">
    <property type="protein sequence ID" value="GAA1095783.1"/>
    <property type="molecule type" value="Genomic_DNA"/>
</dbReference>
<feature type="domain" description="Barstar (barnase inhibitor)" evidence="2">
    <location>
        <begin position="41"/>
        <end position="117"/>
    </location>
</feature>
<dbReference type="InterPro" id="IPR035905">
    <property type="entry name" value="Barstar-like_sf"/>
</dbReference>
<evidence type="ECO:0000313" key="3">
    <source>
        <dbReference type="EMBL" id="GAA1095783.1"/>
    </source>
</evidence>
<comment type="similarity">
    <text evidence="1">Belongs to the barstar family.</text>
</comment>
<dbReference type="Pfam" id="PF01337">
    <property type="entry name" value="Barstar"/>
    <property type="match status" value="1"/>
</dbReference>
<accession>A0ABN1TNN2</accession>
<protein>
    <recommendedName>
        <fullName evidence="2">Barstar (barnase inhibitor) domain-containing protein</fullName>
    </recommendedName>
</protein>
<reference evidence="3 4" key="1">
    <citation type="journal article" date="2019" name="Int. J. Syst. Evol. Microbiol.">
        <title>The Global Catalogue of Microorganisms (GCM) 10K type strain sequencing project: providing services to taxonomists for standard genome sequencing and annotation.</title>
        <authorList>
            <consortium name="The Broad Institute Genomics Platform"/>
            <consortium name="The Broad Institute Genome Sequencing Center for Infectious Disease"/>
            <person name="Wu L."/>
            <person name="Ma J."/>
        </authorList>
    </citation>
    <scope>NUCLEOTIDE SEQUENCE [LARGE SCALE GENOMIC DNA]</scope>
    <source>
        <strain evidence="3 4">JCM 13008</strain>
    </source>
</reference>
<evidence type="ECO:0000256" key="1">
    <source>
        <dbReference type="ARBA" id="ARBA00006845"/>
    </source>
</evidence>
<evidence type="ECO:0000313" key="4">
    <source>
        <dbReference type="Proteomes" id="UP001501581"/>
    </source>
</evidence>
<keyword evidence="4" id="KW-1185">Reference proteome</keyword>
<comment type="caution">
    <text evidence="3">The sequence shown here is derived from an EMBL/GenBank/DDBJ whole genome shotgun (WGS) entry which is preliminary data.</text>
</comment>